<keyword evidence="2" id="KW-0812">Transmembrane</keyword>
<evidence type="ECO:0000313" key="4">
    <source>
        <dbReference type="Proteomes" id="UP000438448"/>
    </source>
</evidence>
<feature type="transmembrane region" description="Helical" evidence="2">
    <location>
        <begin position="58"/>
        <end position="80"/>
    </location>
</feature>
<evidence type="ECO:0000313" key="3">
    <source>
        <dbReference type="EMBL" id="MQY18503.1"/>
    </source>
</evidence>
<keyword evidence="2" id="KW-0472">Membrane</keyword>
<feature type="transmembrane region" description="Helical" evidence="2">
    <location>
        <begin position="159"/>
        <end position="179"/>
    </location>
</feature>
<feature type="transmembrane region" description="Helical" evidence="2">
    <location>
        <begin position="126"/>
        <end position="147"/>
    </location>
</feature>
<accession>A0A7K0CYG9</accession>
<evidence type="ECO:0000256" key="2">
    <source>
        <dbReference type="SAM" id="Phobius"/>
    </source>
</evidence>
<feature type="transmembrane region" description="Helical" evidence="2">
    <location>
        <begin position="20"/>
        <end position="38"/>
    </location>
</feature>
<feature type="transmembrane region" description="Helical" evidence="2">
    <location>
        <begin position="185"/>
        <end position="205"/>
    </location>
</feature>
<dbReference type="AlphaFoldDB" id="A0A7K0CYG9"/>
<protein>
    <recommendedName>
        <fullName evidence="5">Integral membrane protein</fullName>
    </recommendedName>
</protein>
<gene>
    <name evidence="3" type="ORF">NRB20_15820</name>
</gene>
<feature type="transmembrane region" description="Helical" evidence="2">
    <location>
        <begin position="87"/>
        <end position="111"/>
    </location>
</feature>
<comment type="caution">
    <text evidence="3">The sequence shown here is derived from an EMBL/GenBank/DDBJ whole genome shotgun (WGS) entry which is preliminary data.</text>
</comment>
<name>A0A7K0CYG9_9NOCA</name>
<evidence type="ECO:0000256" key="1">
    <source>
        <dbReference type="SAM" id="MobiDB-lite"/>
    </source>
</evidence>
<dbReference type="Proteomes" id="UP000438448">
    <property type="component" value="Unassembled WGS sequence"/>
</dbReference>
<reference evidence="3 4" key="1">
    <citation type="submission" date="2019-10" db="EMBL/GenBank/DDBJ databases">
        <title>Nocardia macrotermitis sp. nov. and Nocardia aurantia sp. nov., isolated from the gut of fungus growing-termite Macrotermes natalensis.</title>
        <authorList>
            <person name="Benndorf R."/>
            <person name="Schwitalla J."/>
            <person name="Martin K."/>
            <person name="De Beer W."/>
            <person name="Kaster A.-K."/>
            <person name="Vollmers J."/>
            <person name="Poulsen M."/>
            <person name="Beemelmanns C."/>
        </authorList>
    </citation>
    <scope>NUCLEOTIDE SEQUENCE [LARGE SCALE GENOMIC DNA]</scope>
    <source>
        <strain evidence="3 4">RB20</strain>
    </source>
</reference>
<proteinExistence type="predicted"/>
<organism evidence="3 4">
    <name type="scientific">Nocardia macrotermitis</name>
    <dbReference type="NCBI Taxonomy" id="2585198"/>
    <lineage>
        <taxon>Bacteria</taxon>
        <taxon>Bacillati</taxon>
        <taxon>Actinomycetota</taxon>
        <taxon>Actinomycetes</taxon>
        <taxon>Mycobacteriales</taxon>
        <taxon>Nocardiaceae</taxon>
        <taxon>Nocardia</taxon>
    </lineage>
</organism>
<dbReference type="EMBL" id="WEGK01000003">
    <property type="protein sequence ID" value="MQY18503.1"/>
    <property type="molecule type" value="Genomic_DNA"/>
</dbReference>
<keyword evidence="2" id="KW-1133">Transmembrane helix</keyword>
<keyword evidence="4" id="KW-1185">Reference proteome</keyword>
<feature type="region of interest" description="Disordered" evidence="1">
    <location>
        <begin position="273"/>
        <end position="297"/>
    </location>
</feature>
<evidence type="ECO:0008006" key="5">
    <source>
        <dbReference type="Google" id="ProtNLM"/>
    </source>
</evidence>
<sequence length="297" mass="33098">MADMRRWLDETVVAHGRLPLLCFLLGFIVGFLLIRLSVRLIRKRVRWWPGNLRAGDVHIHHMVFGVVLVLLSGIGLVTVYNSGVGTVSALASVFGLGAALVLDEFALIYYLRDVYWEEQGRTSVDAVFVALAVTGLLLLGFHPLWLLDVGNIRHDHSPTGRTFLSLFAVVNLMLAAIVIAKGKIWTGLFGMFFIPLLVVGALRLSRPGAPWARWRYAGRPRLMQRAIRRERRYRRPVIRAKIFVQDLIAGKPDAVAHMRVAAEEELARRVVPAPAPPHPIGQSLPRIPGHGRRTGGD</sequence>